<feature type="chain" id="PRO_5029870646" evidence="1">
    <location>
        <begin position="23"/>
        <end position="151"/>
    </location>
</feature>
<feature type="signal peptide" evidence="1">
    <location>
        <begin position="1"/>
        <end position="22"/>
    </location>
</feature>
<dbReference type="Proteomes" id="UP000251835">
    <property type="component" value="Unassembled WGS sequence"/>
</dbReference>
<sequence>MKTLKIFSLLATVAILSSCSNDDDNHNQEIALSESEIPTEIIAYKTTHFPENEIVNAIKDTEGNVVTYDIYLSANFELEFNSNYEITDIDGISKLPDSVIPQAILDYVAQNYASNVITDWELEHNHQQIELNNSVELEFEMDGTFIRIDND</sequence>
<dbReference type="EMBL" id="QENZ01000007">
    <property type="protein sequence ID" value="PVX49299.1"/>
    <property type="molecule type" value="Genomic_DNA"/>
</dbReference>
<evidence type="ECO:0000313" key="3">
    <source>
        <dbReference type="EMBL" id="PVX49299.1"/>
    </source>
</evidence>
<name>A0A7L4UMI9_BALHA</name>
<gene>
    <name evidence="3" type="ORF">C7377_1845</name>
</gene>
<comment type="caution">
    <text evidence="3">The sequence shown here is derived from an EMBL/GenBank/DDBJ whole genome shotgun (WGS) entry which is preliminary data.</text>
</comment>
<evidence type="ECO:0000259" key="2">
    <source>
        <dbReference type="Pfam" id="PF11396"/>
    </source>
</evidence>
<dbReference type="Pfam" id="PF11396">
    <property type="entry name" value="PepSY_like"/>
    <property type="match status" value="1"/>
</dbReference>
<dbReference type="Gene3D" id="3.40.1420.30">
    <property type="match status" value="1"/>
</dbReference>
<dbReference type="AlphaFoldDB" id="A0A7L4UMI9"/>
<dbReference type="SUPFAM" id="SSF160574">
    <property type="entry name" value="BT0923-like"/>
    <property type="match status" value="1"/>
</dbReference>
<dbReference type="InterPro" id="IPR021533">
    <property type="entry name" value="PepSY-like"/>
</dbReference>
<proteinExistence type="predicted"/>
<feature type="domain" description="Putative beta-lactamase-inhibitor-like PepSY-like" evidence="2">
    <location>
        <begin position="67"/>
        <end position="146"/>
    </location>
</feature>
<evidence type="ECO:0000313" key="4">
    <source>
        <dbReference type="Proteomes" id="UP000251835"/>
    </source>
</evidence>
<evidence type="ECO:0000256" key="1">
    <source>
        <dbReference type="SAM" id="SignalP"/>
    </source>
</evidence>
<accession>A0A7L4UMI9</accession>
<keyword evidence="1" id="KW-0732">Signal</keyword>
<keyword evidence="4" id="KW-1185">Reference proteome</keyword>
<dbReference type="OrthoDB" id="710080at2"/>
<dbReference type="PROSITE" id="PS51257">
    <property type="entry name" value="PROKAR_LIPOPROTEIN"/>
    <property type="match status" value="1"/>
</dbReference>
<reference evidence="3 4" key="1">
    <citation type="submission" date="2018-05" db="EMBL/GenBank/DDBJ databases">
        <title>Genomic Encyclopedia of Type Strains, Phase IV (KMG-IV): sequencing the most valuable type-strain genomes for metagenomic binning, comparative biology and taxonomic classification.</title>
        <authorList>
            <person name="Goeker M."/>
        </authorList>
    </citation>
    <scope>NUCLEOTIDE SEQUENCE [LARGE SCALE GENOMIC DNA]</scope>
    <source>
        <strain evidence="3 4">DSM 28579</strain>
    </source>
</reference>
<dbReference type="RefSeq" id="WP_116497046.1">
    <property type="nucleotide sequence ID" value="NZ_QENZ01000007.1"/>
</dbReference>
<protein>
    <submittedName>
        <fullName evidence="3">Putative PepSY-like beta-lactamase-inhibitor</fullName>
    </submittedName>
</protein>
<organism evidence="3 4">
    <name type="scientific">Balneicella halophila</name>
    <dbReference type="NCBI Taxonomy" id="1537566"/>
    <lineage>
        <taxon>Bacteria</taxon>
        <taxon>Pseudomonadati</taxon>
        <taxon>Bacteroidota</taxon>
        <taxon>Bacteroidia</taxon>
        <taxon>Bacteroidales</taxon>
        <taxon>Balneicellaceae</taxon>
        <taxon>Balneicella</taxon>
    </lineage>
</organism>